<name>A0A914KFR5_MELIC</name>
<reference evidence="3" key="1">
    <citation type="submission" date="2022-11" db="UniProtKB">
        <authorList>
            <consortium name="WormBaseParasite"/>
        </authorList>
    </citation>
    <scope>IDENTIFICATION</scope>
</reference>
<sequence length="152" mass="17531">MLNEAIINDEFTKMEKDAEVSSSIRITSEEIKSNFEIGQNSSLEHEVMKKEFDDNDHGKEKLFNQPILEESTHSHQEGEISKEAEIDVIEPEIHVDNGISNNDVPNSEAEILDNKSVNDDNFPAPASEREKNKPLKWYTRVISNMKFWKKKQ</sequence>
<dbReference type="AlphaFoldDB" id="A0A914KFR5"/>
<accession>A0A914KFR5</accession>
<evidence type="ECO:0000313" key="2">
    <source>
        <dbReference type="Proteomes" id="UP000887563"/>
    </source>
</evidence>
<protein>
    <submittedName>
        <fullName evidence="3">Uncharacterized protein</fullName>
    </submittedName>
</protein>
<feature type="region of interest" description="Disordered" evidence="1">
    <location>
        <begin position="96"/>
        <end position="130"/>
    </location>
</feature>
<organism evidence="2 3">
    <name type="scientific">Meloidogyne incognita</name>
    <name type="common">Southern root-knot nematode worm</name>
    <name type="synonym">Oxyuris incognita</name>
    <dbReference type="NCBI Taxonomy" id="6306"/>
    <lineage>
        <taxon>Eukaryota</taxon>
        <taxon>Metazoa</taxon>
        <taxon>Ecdysozoa</taxon>
        <taxon>Nematoda</taxon>
        <taxon>Chromadorea</taxon>
        <taxon>Rhabditida</taxon>
        <taxon>Tylenchina</taxon>
        <taxon>Tylenchomorpha</taxon>
        <taxon>Tylenchoidea</taxon>
        <taxon>Meloidogynidae</taxon>
        <taxon>Meloidogyninae</taxon>
        <taxon>Meloidogyne</taxon>
        <taxon>Meloidogyne incognita group</taxon>
    </lineage>
</organism>
<dbReference type="Proteomes" id="UP000887563">
    <property type="component" value="Unplaced"/>
</dbReference>
<evidence type="ECO:0000313" key="3">
    <source>
        <dbReference type="WBParaSite" id="Minc3s00003g00170"/>
    </source>
</evidence>
<evidence type="ECO:0000256" key="1">
    <source>
        <dbReference type="SAM" id="MobiDB-lite"/>
    </source>
</evidence>
<proteinExistence type="predicted"/>
<keyword evidence="2" id="KW-1185">Reference proteome</keyword>
<dbReference type="WBParaSite" id="Minc3s00003g00170">
    <property type="protein sequence ID" value="Minc3s00003g00170"/>
    <property type="gene ID" value="Minc3s00003g00170"/>
</dbReference>